<dbReference type="InterPro" id="IPR037143">
    <property type="entry name" value="4-PPantetheinyl_Trfase_dom_sf"/>
</dbReference>
<dbReference type="GO" id="GO:0009258">
    <property type="term" value="P:10-formyltetrahydrofolate catabolic process"/>
    <property type="evidence" value="ECO:0007669"/>
    <property type="project" value="Ensembl"/>
</dbReference>
<comment type="function">
    <text evidence="15">Catalyzes the post-translational modification of target proteins by phosphopantetheine. Can transfer the 4'-phosphopantetheine moiety from coenzyme A, regardless of whether the CoA is presented in the free thiol form or as an acetyl thioester, to a serine residue of a broad range of acceptors including the acyl carrier domain of FASN.</text>
</comment>
<reference evidence="18" key="3">
    <citation type="submission" date="2025-09" db="UniProtKB">
        <authorList>
            <consortium name="Ensembl"/>
        </authorList>
    </citation>
    <scope>IDENTIFICATION</scope>
    <source>
        <strain evidence="18">Glennie</strain>
    </source>
</reference>
<dbReference type="FunFam" id="3.90.470.20:FF:000006">
    <property type="entry name" value="L-aminoadipate-semialdehyde dehydrogenase-phosphopantetheinyl transferase"/>
    <property type="match status" value="1"/>
</dbReference>
<evidence type="ECO:0000256" key="10">
    <source>
        <dbReference type="ARBA" id="ARBA00022842"/>
    </source>
</evidence>
<evidence type="ECO:0000256" key="3">
    <source>
        <dbReference type="ARBA" id="ARBA00006195"/>
    </source>
</evidence>
<dbReference type="Proteomes" id="UP000002279">
    <property type="component" value="Chromosome 20"/>
</dbReference>
<dbReference type="EC" id="2.7.8.7" evidence="5"/>
<comment type="cofactor">
    <cofactor evidence="1">
        <name>Mg(2+)</name>
        <dbReference type="ChEBI" id="CHEBI:18420"/>
    </cofactor>
</comment>
<evidence type="ECO:0000256" key="12">
    <source>
        <dbReference type="ARBA" id="ARBA00033443"/>
    </source>
</evidence>
<dbReference type="GeneTree" id="ENSGT00390000004663"/>
<sequence length="360" mass="40157">MTQAPDVAPSPCRARPCVMTQAPDVAPSPCRARPCVMTQAPDVAPPPRTGRFPTVFPTASRESAGIGGMESVRWAFPCGAWGPGAAQWLLAARCVQPEEKERIGRCVFARDAKAAMAGRLLMRKLIAEKLNIPWNDILLQRTSKGKPVLANDVVGTHPNFNFNISHQGDYAVLAAEPQRQVGIDIMKTNLPGRGSISEFFRIMNRQFTVKEWMSIKAFDDEWNQLDMFYRHWALKESFIKAIGIGIGFKLQRIEFNVSPLHLEVGKVYSDTTMCLDGEEEEGWTFEETRLDKYHHVAVALGKPEGSRDHPPPALSQDLSEPAQSQFTFLTFNDLVAPSIPLTLEDPAYWEDFCSKQEVPA</sequence>
<dbReference type="InterPro" id="IPR050559">
    <property type="entry name" value="P-Pant_transferase_sf"/>
</dbReference>
<dbReference type="InterPro" id="IPR055066">
    <property type="entry name" value="AASDHPPT_N"/>
</dbReference>
<evidence type="ECO:0000256" key="6">
    <source>
        <dbReference type="ARBA" id="ARBA00016301"/>
    </source>
</evidence>
<evidence type="ECO:0000256" key="11">
    <source>
        <dbReference type="ARBA" id="ARBA00030484"/>
    </source>
</evidence>
<keyword evidence="9" id="KW-0479">Metal-binding</keyword>
<evidence type="ECO:0000256" key="9">
    <source>
        <dbReference type="ARBA" id="ARBA00022723"/>
    </source>
</evidence>
<dbReference type="Gene3D" id="3.90.470.20">
    <property type="entry name" value="4'-phosphopantetheinyl transferase domain"/>
    <property type="match status" value="2"/>
</dbReference>
<dbReference type="Pfam" id="PF22624">
    <property type="entry name" value="AASDHPPT_N"/>
    <property type="match status" value="1"/>
</dbReference>
<evidence type="ECO:0000259" key="17">
    <source>
        <dbReference type="Pfam" id="PF22624"/>
    </source>
</evidence>
<evidence type="ECO:0000259" key="16">
    <source>
        <dbReference type="Pfam" id="PF01648"/>
    </source>
</evidence>
<dbReference type="PANTHER" id="PTHR12215:SF10">
    <property type="entry name" value="L-AMINOADIPATE-SEMIALDEHYDE DEHYDROGENASE-PHOSPHOPANTETHEINYL TRANSFERASE"/>
    <property type="match status" value="1"/>
</dbReference>
<feature type="domain" description="4'-phosphopantetheinyl transferase" evidence="16">
    <location>
        <begin position="180"/>
        <end position="257"/>
    </location>
</feature>
<comment type="subunit">
    <text evidence="4">Monomer.</text>
</comment>
<dbReference type="Pfam" id="PF01648">
    <property type="entry name" value="ACPS"/>
    <property type="match status" value="1"/>
</dbReference>
<dbReference type="FunCoup" id="A0A6I8PI82">
    <property type="interactions" value="921"/>
</dbReference>
<feature type="domain" description="4'-phosphopantetheinyl transferase N-terminal" evidence="17">
    <location>
        <begin position="80"/>
        <end position="177"/>
    </location>
</feature>
<comment type="similarity">
    <text evidence="3">Belongs to the P-Pant transferase superfamily. AcpS family.</text>
</comment>
<dbReference type="PANTHER" id="PTHR12215">
    <property type="entry name" value="PHOSPHOPANTETHEINE TRANSFERASE"/>
    <property type="match status" value="1"/>
</dbReference>
<keyword evidence="7" id="KW-0963">Cytoplasm</keyword>
<dbReference type="SUPFAM" id="SSF56214">
    <property type="entry name" value="4'-phosphopantetheinyl transferase"/>
    <property type="match status" value="2"/>
</dbReference>
<dbReference type="Bgee" id="ENSOANG00000010465">
    <property type="expression patterns" value="Expressed in brain and 8 other cell types or tissues"/>
</dbReference>
<dbReference type="AlphaFoldDB" id="A0A6I8PI82"/>
<comment type="catalytic activity">
    <reaction evidence="14">
        <text>apo-[ACP] + acetyl-CoA = acetyl-[ACP] + adenosine 3',5'-bisphosphate + H(+)</text>
        <dbReference type="Rhea" id="RHEA:46564"/>
        <dbReference type="Rhea" id="RHEA-COMP:9621"/>
        <dbReference type="Rhea" id="RHEA-COMP:9690"/>
        <dbReference type="ChEBI" id="CHEBI:15378"/>
        <dbReference type="ChEBI" id="CHEBI:29999"/>
        <dbReference type="ChEBI" id="CHEBI:57288"/>
        <dbReference type="ChEBI" id="CHEBI:58343"/>
        <dbReference type="ChEBI" id="CHEBI:78446"/>
    </reaction>
    <physiologicalReaction direction="left-to-right" evidence="14">
        <dbReference type="Rhea" id="RHEA:46565"/>
    </physiologicalReaction>
</comment>
<keyword evidence="10" id="KW-0460">Magnesium</keyword>
<name>A0A6I8PI82_ORNAN</name>
<protein>
    <recommendedName>
        <fullName evidence="6">L-aminoadipate-semialdehyde dehydrogenase-phosphopantetheinyl transferase</fullName>
        <ecNumber evidence="5">2.7.8.7</ecNumber>
    </recommendedName>
    <alternativeName>
        <fullName evidence="11">4'-phosphopantetheinyl transferase</fullName>
    </alternativeName>
    <alternativeName>
        <fullName evidence="12">Alpha-aminoadipic semialdehyde dehydrogenase-phosphopantetheinyl transferase</fullName>
    </alternativeName>
</protein>
<proteinExistence type="inferred from homology"/>
<dbReference type="OMA" id="RCYRFAF"/>
<dbReference type="GO" id="GO:0000287">
    <property type="term" value="F:magnesium ion binding"/>
    <property type="evidence" value="ECO:0007669"/>
    <property type="project" value="Ensembl"/>
</dbReference>
<comment type="catalytic activity">
    <reaction evidence="13">
        <text>apo-[ACP] + CoA = holo-[ACP] + adenosine 3',5'-bisphosphate + H(+)</text>
        <dbReference type="Rhea" id="RHEA:12068"/>
        <dbReference type="Rhea" id="RHEA-COMP:9685"/>
        <dbReference type="Rhea" id="RHEA-COMP:9690"/>
        <dbReference type="ChEBI" id="CHEBI:15378"/>
        <dbReference type="ChEBI" id="CHEBI:29999"/>
        <dbReference type="ChEBI" id="CHEBI:57287"/>
        <dbReference type="ChEBI" id="CHEBI:58343"/>
        <dbReference type="ChEBI" id="CHEBI:64479"/>
        <dbReference type="EC" id="2.7.8.7"/>
    </reaction>
    <physiologicalReaction direction="left-to-right" evidence="13">
        <dbReference type="Rhea" id="RHEA:12069"/>
    </physiologicalReaction>
</comment>
<evidence type="ECO:0000313" key="19">
    <source>
        <dbReference type="Proteomes" id="UP000002279"/>
    </source>
</evidence>
<evidence type="ECO:0000256" key="2">
    <source>
        <dbReference type="ARBA" id="ARBA00004514"/>
    </source>
</evidence>
<accession>A0A6I8PI82</accession>
<evidence type="ECO:0000256" key="14">
    <source>
        <dbReference type="ARBA" id="ARBA00048794"/>
    </source>
</evidence>
<reference evidence="18 19" key="1">
    <citation type="journal article" date="2008" name="Nature">
        <title>Genome analysis of the platypus reveals unique signatures of evolution.</title>
        <authorList>
            <person name="Warren W.C."/>
            <person name="Hillier L.W."/>
            <person name="Marshall Graves J.A."/>
            <person name="Birney E."/>
            <person name="Ponting C.P."/>
            <person name="Grutzner F."/>
            <person name="Belov K."/>
            <person name="Miller W."/>
            <person name="Clarke L."/>
            <person name="Chinwalla A.T."/>
            <person name="Yang S.P."/>
            <person name="Heger A."/>
            <person name="Locke D.P."/>
            <person name="Miethke P."/>
            <person name="Waters P.D."/>
            <person name="Veyrunes F."/>
            <person name="Fulton L."/>
            <person name="Fulton B."/>
            <person name="Graves T."/>
            <person name="Wallis J."/>
            <person name="Puente X.S."/>
            <person name="Lopez-Otin C."/>
            <person name="Ordonez G.R."/>
            <person name="Eichler E.E."/>
            <person name="Chen L."/>
            <person name="Cheng Z."/>
            <person name="Deakin J.E."/>
            <person name="Alsop A."/>
            <person name="Thompson K."/>
            <person name="Kirby P."/>
            <person name="Papenfuss A.T."/>
            <person name="Wakefield M.J."/>
            <person name="Olender T."/>
            <person name="Lancet D."/>
            <person name="Huttley G.A."/>
            <person name="Smit A.F."/>
            <person name="Pask A."/>
            <person name="Temple-Smith P."/>
            <person name="Batzer M.A."/>
            <person name="Walker J.A."/>
            <person name="Konkel M.K."/>
            <person name="Harris R.S."/>
            <person name="Whittington C.M."/>
            <person name="Wong E.S."/>
            <person name="Gemmell N.J."/>
            <person name="Buschiazzo E."/>
            <person name="Vargas Jentzsch I.M."/>
            <person name="Merkel A."/>
            <person name="Schmitz J."/>
            <person name="Zemann A."/>
            <person name="Churakov G."/>
            <person name="Kriegs J.O."/>
            <person name="Brosius J."/>
            <person name="Murchison E.P."/>
            <person name="Sachidanandam R."/>
            <person name="Smith C."/>
            <person name="Hannon G.J."/>
            <person name="Tsend-Ayush E."/>
            <person name="McMillan D."/>
            <person name="Attenborough R."/>
            <person name="Rens W."/>
            <person name="Ferguson-Smith M."/>
            <person name="Lefevre C.M."/>
            <person name="Sharp J.A."/>
            <person name="Nicholas K.R."/>
            <person name="Ray D.A."/>
            <person name="Kube M."/>
            <person name="Reinhardt R."/>
            <person name="Pringle T.H."/>
            <person name="Taylor J."/>
            <person name="Jones R.C."/>
            <person name="Nixon B."/>
            <person name="Dacheux J.L."/>
            <person name="Niwa H."/>
            <person name="Sekita Y."/>
            <person name="Huang X."/>
            <person name="Stark A."/>
            <person name="Kheradpour P."/>
            <person name="Kellis M."/>
            <person name="Flicek P."/>
            <person name="Chen Y."/>
            <person name="Webber C."/>
            <person name="Hardison R."/>
            <person name="Nelson J."/>
            <person name="Hallsworth-Pepin K."/>
            <person name="Delehaunty K."/>
            <person name="Markovic C."/>
            <person name="Minx P."/>
            <person name="Feng Y."/>
            <person name="Kremitzki C."/>
            <person name="Mitreva M."/>
            <person name="Glasscock J."/>
            <person name="Wylie T."/>
            <person name="Wohldmann P."/>
            <person name="Thiru P."/>
            <person name="Nhan M.N."/>
            <person name="Pohl C.S."/>
            <person name="Smith S.M."/>
            <person name="Hou S."/>
            <person name="Nefedov M."/>
            <person name="de Jong P.J."/>
            <person name="Renfree M.B."/>
            <person name="Mardis E.R."/>
            <person name="Wilson R.K."/>
        </authorList>
    </citation>
    <scope>NUCLEOTIDE SEQUENCE [LARGE SCALE GENOMIC DNA]</scope>
    <source>
        <strain evidence="18 19">Glennie</strain>
    </source>
</reference>
<dbReference type="GO" id="GO:0051604">
    <property type="term" value="P:protein maturation"/>
    <property type="evidence" value="ECO:0007669"/>
    <property type="project" value="Ensembl"/>
</dbReference>
<evidence type="ECO:0000256" key="8">
    <source>
        <dbReference type="ARBA" id="ARBA00022679"/>
    </source>
</evidence>
<reference evidence="18" key="2">
    <citation type="submission" date="2025-08" db="UniProtKB">
        <authorList>
            <consortium name="Ensembl"/>
        </authorList>
    </citation>
    <scope>IDENTIFICATION</scope>
    <source>
        <strain evidence="18">Glennie</strain>
    </source>
</reference>
<keyword evidence="19" id="KW-1185">Reference proteome</keyword>
<evidence type="ECO:0000256" key="13">
    <source>
        <dbReference type="ARBA" id="ARBA00048641"/>
    </source>
</evidence>
<evidence type="ECO:0000256" key="15">
    <source>
        <dbReference type="ARBA" id="ARBA00057666"/>
    </source>
</evidence>
<organism evidence="18 19">
    <name type="scientific">Ornithorhynchus anatinus</name>
    <name type="common">Duckbill platypus</name>
    <dbReference type="NCBI Taxonomy" id="9258"/>
    <lineage>
        <taxon>Eukaryota</taxon>
        <taxon>Metazoa</taxon>
        <taxon>Chordata</taxon>
        <taxon>Craniata</taxon>
        <taxon>Vertebrata</taxon>
        <taxon>Euteleostomi</taxon>
        <taxon>Mammalia</taxon>
        <taxon>Monotremata</taxon>
        <taxon>Ornithorhynchidae</taxon>
        <taxon>Ornithorhynchus</taxon>
    </lineage>
</organism>
<evidence type="ECO:0000256" key="1">
    <source>
        <dbReference type="ARBA" id="ARBA00001946"/>
    </source>
</evidence>
<keyword evidence="8" id="KW-0808">Transferase</keyword>
<dbReference type="InParanoid" id="A0A6I8PI82"/>
<dbReference type="GO" id="GO:0005829">
    <property type="term" value="C:cytosol"/>
    <property type="evidence" value="ECO:0000318"/>
    <property type="project" value="GO_Central"/>
</dbReference>
<dbReference type="GO" id="GO:0019878">
    <property type="term" value="P:lysine biosynthetic process via aminoadipic acid"/>
    <property type="evidence" value="ECO:0000318"/>
    <property type="project" value="GO_Central"/>
</dbReference>
<comment type="subcellular location">
    <subcellularLocation>
        <location evidence="2">Cytoplasm</location>
        <location evidence="2">Cytosol</location>
    </subcellularLocation>
</comment>
<evidence type="ECO:0000313" key="18">
    <source>
        <dbReference type="Ensembl" id="ENSOANP00000053722.1"/>
    </source>
</evidence>
<dbReference type="Ensembl" id="ENSOANT00000051380.1">
    <property type="protein sequence ID" value="ENSOANP00000053722.1"/>
    <property type="gene ID" value="ENSOANG00000010465.4"/>
</dbReference>
<evidence type="ECO:0000256" key="5">
    <source>
        <dbReference type="ARBA" id="ARBA00013172"/>
    </source>
</evidence>
<dbReference type="GO" id="GO:0008897">
    <property type="term" value="F:holo-[acyl-carrier-protein] synthase activity"/>
    <property type="evidence" value="ECO:0000318"/>
    <property type="project" value="GO_Central"/>
</dbReference>
<dbReference type="InterPro" id="IPR008278">
    <property type="entry name" value="4-PPantetheinyl_Trfase_dom"/>
</dbReference>
<evidence type="ECO:0000256" key="7">
    <source>
        <dbReference type="ARBA" id="ARBA00022490"/>
    </source>
</evidence>
<gene>
    <name evidence="18" type="primary">AASDHPPT</name>
</gene>
<evidence type="ECO:0000256" key="4">
    <source>
        <dbReference type="ARBA" id="ARBA00011245"/>
    </source>
</evidence>